<dbReference type="Proteomes" id="UP000824120">
    <property type="component" value="Chromosome 11"/>
</dbReference>
<accession>A0A9J5WP23</accession>
<dbReference type="EMBL" id="JACXVP010000011">
    <property type="protein sequence ID" value="KAG5576927.1"/>
    <property type="molecule type" value="Genomic_DNA"/>
</dbReference>
<proteinExistence type="predicted"/>
<evidence type="ECO:0000313" key="2">
    <source>
        <dbReference type="Proteomes" id="UP000824120"/>
    </source>
</evidence>
<evidence type="ECO:0000313" key="1">
    <source>
        <dbReference type="EMBL" id="KAG5576927.1"/>
    </source>
</evidence>
<protein>
    <submittedName>
        <fullName evidence="1">Uncharacterized protein</fullName>
    </submittedName>
</protein>
<gene>
    <name evidence="1" type="ORF">H5410_057061</name>
</gene>
<dbReference type="AlphaFoldDB" id="A0A9J5WP23"/>
<comment type="caution">
    <text evidence="1">The sequence shown here is derived from an EMBL/GenBank/DDBJ whole genome shotgun (WGS) entry which is preliminary data.</text>
</comment>
<organism evidence="1 2">
    <name type="scientific">Solanum commersonii</name>
    <name type="common">Commerson's wild potato</name>
    <name type="synonym">Commerson's nightshade</name>
    <dbReference type="NCBI Taxonomy" id="4109"/>
    <lineage>
        <taxon>Eukaryota</taxon>
        <taxon>Viridiplantae</taxon>
        <taxon>Streptophyta</taxon>
        <taxon>Embryophyta</taxon>
        <taxon>Tracheophyta</taxon>
        <taxon>Spermatophyta</taxon>
        <taxon>Magnoliopsida</taxon>
        <taxon>eudicotyledons</taxon>
        <taxon>Gunneridae</taxon>
        <taxon>Pentapetalae</taxon>
        <taxon>asterids</taxon>
        <taxon>lamiids</taxon>
        <taxon>Solanales</taxon>
        <taxon>Solanaceae</taxon>
        <taxon>Solanoideae</taxon>
        <taxon>Solaneae</taxon>
        <taxon>Solanum</taxon>
    </lineage>
</organism>
<keyword evidence="2" id="KW-1185">Reference proteome</keyword>
<reference evidence="1 2" key="1">
    <citation type="submission" date="2020-09" db="EMBL/GenBank/DDBJ databases">
        <title>De no assembly of potato wild relative species, Solanum commersonii.</title>
        <authorList>
            <person name="Cho K."/>
        </authorList>
    </citation>
    <scope>NUCLEOTIDE SEQUENCE [LARGE SCALE GENOMIC DNA]</scope>
    <source>
        <strain evidence="1">LZ3.2</strain>
        <tissue evidence="1">Leaf</tissue>
    </source>
</reference>
<dbReference type="OrthoDB" id="1434255at2759"/>
<name>A0A9J5WP23_SOLCO</name>
<sequence length="190" mass="21653">MSEGYALNLGKREAMNEGNIILITVDQSVLLLLHRHCFHDATRTYLYRLFVEFNPYRQVLHLPQSDAMAGTPPLTQNFVYSDISPSSTARPSATPNDMMSALAPGQKDKLGIVMIESDGSSWHPAKDVTRALKDCVRRLYTHAYHSWTEISNSIRHEMFNNFKTMCTWEPRHSLVITITFESKASTRLFS</sequence>